<dbReference type="EMBL" id="ML119051">
    <property type="protein sequence ID" value="ROT43425.1"/>
    <property type="molecule type" value="Genomic_DNA"/>
</dbReference>
<dbReference type="Proteomes" id="UP000272025">
    <property type="component" value="Unassembled WGS sequence"/>
</dbReference>
<reference evidence="1 2" key="1">
    <citation type="journal article" date="2018" name="Mol. Ecol.">
        <title>The obligate alkalophilic soda-lake fungus Sodiomyces alkalinus has shifted to a protein diet.</title>
        <authorList>
            <person name="Grum-Grzhimaylo A.A."/>
            <person name="Falkoski D.L."/>
            <person name="van den Heuvel J."/>
            <person name="Valero-Jimenez C.A."/>
            <person name="Min B."/>
            <person name="Choi I.G."/>
            <person name="Lipzen A."/>
            <person name="Daum C.G."/>
            <person name="Aanen D.K."/>
            <person name="Tsang A."/>
            <person name="Henrissat B."/>
            <person name="Bilanenko E.N."/>
            <person name="de Vries R.P."/>
            <person name="van Kan J.A.L."/>
            <person name="Grigoriev I.V."/>
            <person name="Debets A.J.M."/>
        </authorList>
    </citation>
    <scope>NUCLEOTIDE SEQUENCE [LARGE SCALE GENOMIC DNA]</scope>
    <source>
        <strain evidence="1 2">F11</strain>
    </source>
</reference>
<proteinExistence type="predicted"/>
<accession>A0A3N2Q9V3</accession>
<organism evidence="1 2">
    <name type="scientific">Sodiomyces alkalinus (strain CBS 110278 / VKM F-3762 / F11)</name>
    <name type="common">Alkaliphilic filamentous fungus</name>
    <dbReference type="NCBI Taxonomy" id="1314773"/>
    <lineage>
        <taxon>Eukaryota</taxon>
        <taxon>Fungi</taxon>
        <taxon>Dikarya</taxon>
        <taxon>Ascomycota</taxon>
        <taxon>Pezizomycotina</taxon>
        <taxon>Sordariomycetes</taxon>
        <taxon>Hypocreomycetidae</taxon>
        <taxon>Glomerellales</taxon>
        <taxon>Plectosphaerellaceae</taxon>
        <taxon>Sodiomyces</taxon>
    </lineage>
</organism>
<name>A0A3N2Q9V3_SODAK</name>
<evidence type="ECO:0000313" key="1">
    <source>
        <dbReference type="EMBL" id="ROT43425.1"/>
    </source>
</evidence>
<sequence>MMLSSLVKTMTLSTVQLYTLYTNSPGRFASLLLILFHYTLSSRLPLVWSQAFRAVRANCATGYLPTNLLGGFLKICLL</sequence>
<gene>
    <name evidence="1" type="ORF">SODALDRAFT_38894</name>
</gene>
<dbReference type="AlphaFoldDB" id="A0A3N2Q9V3"/>
<dbReference type="RefSeq" id="XP_028471231.1">
    <property type="nucleotide sequence ID" value="XM_028615241.1"/>
</dbReference>
<evidence type="ECO:0000313" key="2">
    <source>
        <dbReference type="Proteomes" id="UP000272025"/>
    </source>
</evidence>
<dbReference type="GeneID" id="39583718"/>
<protein>
    <submittedName>
        <fullName evidence="1">Uncharacterized protein</fullName>
    </submittedName>
</protein>
<keyword evidence="2" id="KW-1185">Reference proteome</keyword>